<dbReference type="PROSITE" id="PS50292">
    <property type="entry name" value="PEROXIDASE_3"/>
    <property type="match status" value="1"/>
</dbReference>
<keyword evidence="4" id="KW-0325">Glycoprotein</keyword>
<organism evidence="5 6">
    <name type="scientific">Cordylochernes scorpioides</name>
    <dbReference type="NCBI Taxonomy" id="51811"/>
    <lineage>
        <taxon>Eukaryota</taxon>
        <taxon>Metazoa</taxon>
        <taxon>Ecdysozoa</taxon>
        <taxon>Arthropoda</taxon>
        <taxon>Chelicerata</taxon>
        <taxon>Arachnida</taxon>
        <taxon>Pseudoscorpiones</taxon>
        <taxon>Cheliferoidea</taxon>
        <taxon>Chernetidae</taxon>
        <taxon>Cordylochernes</taxon>
    </lineage>
</organism>
<evidence type="ECO:0000256" key="4">
    <source>
        <dbReference type="ARBA" id="ARBA00023180"/>
    </source>
</evidence>
<accession>A0ABY6K1C4</accession>
<dbReference type="Gene3D" id="1.10.640.10">
    <property type="entry name" value="Haem peroxidase domain superfamily, animal type"/>
    <property type="match status" value="2"/>
</dbReference>
<dbReference type="PRINTS" id="PR00457">
    <property type="entry name" value="ANPEROXIDASE"/>
</dbReference>
<evidence type="ECO:0000256" key="3">
    <source>
        <dbReference type="ARBA" id="ARBA00022559"/>
    </source>
</evidence>
<dbReference type="SUPFAM" id="SSF48113">
    <property type="entry name" value="Heme-dependent peroxidases"/>
    <property type="match status" value="1"/>
</dbReference>
<dbReference type="Proteomes" id="UP001235939">
    <property type="component" value="Chromosome 02"/>
</dbReference>
<evidence type="ECO:0000313" key="6">
    <source>
        <dbReference type="Proteomes" id="UP001235939"/>
    </source>
</evidence>
<keyword evidence="3" id="KW-0575">Peroxidase</keyword>
<proteinExistence type="predicted"/>
<evidence type="ECO:0000313" key="5">
    <source>
        <dbReference type="EMBL" id="UYV62422.1"/>
    </source>
</evidence>
<evidence type="ECO:0000256" key="1">
    <source>
        <dbReference type="ARBA" id="ARBA00004613"/>
    </source>
</evidence>
<reference evidence="5 6" key="1">
    <citation type="submission" date="2022-01" db="EMBL/GenBank/DDBJ databases">
        <title>A chromosomal length assembly of Cordylochernes scorpioides.</title>
        <authorList>
            <person name="Zeh D."/>
            <person name="Zeh J."/>
        </authorList>
    </citation>
    <scope>NUCLEOTIDE SEQUENCE [LARGE SCALE GENOMIC DNA]</scope>
    <source>
        <strain evidence="5">IN4F17</strain>
        <tissue evidence="5">Whole Body</tissue>
    </source>
</reference>
<dbReference type="PANTHER" id="PTHR11475:SF4">
    <property type="entry name" value="CHORION PEROXIDASE"/>
    <property type="match status" value="1"/>
</dbReference>
<evidence type="ECO:0008006" key="7">
    <source>
        <dbReference type="Google" id="ProtNLM"/>
    </source>
</evidence>
<dbReference type="EMBL" id="CP092864">
    <property type="protein sequence ID" value="UYV62422.1"/>
    <property type="molecule type" value="Genomic_DNA"/>
</dbReference>
<comment type="subcellular location">
    <subcellularLocation>
        <location evidence="1">Secreted</location>
    </subcellularLocation>
</comment>
<dbReference type="InterPro" id="IPR037120">
    <property type="entry name" value="Haem_peroxidase_sf_animal"/>
</dbReference>
<keyword evidence="6" id="KW-1185">Reference proteome</keyword>
<keyword evidence="2" id="KW-0964">Secreted</keyword>
<gene>
    <name evidence="5" type="ORF">LAZ67_2000497</name>
</gene>
<dbReference type="Pfam" id="PF03098">
    <property type="entry name" value="An_peroxidase"/>
    <property type="match status" value="1"/>
</dbReference>
<dbReference type="InterPro" id="IPR019791">
    <property type="entry name" value="Haem_peroxidase_animal"/>
</dbReference>
<dbReference type="InterPro" id="IPR010255">
    <property type="entry name" value="Haem_peroxidase_sf"/>
</dbReference>
<dbReference type="PANTHER" id="PTHR11475">
    <property type="entry name" value="OXIDASE/PEROXIDASE"/>
    <property type="match status" value="1"/>
</dbReference>
<evidence type="ECO:0000256" key="2">
    <source>
        <dbReference type="ARBA" id="ARBA00022525"/>
    </source>
</evidence>
<sequence length="177" mass="19936">MAASDMRNRFHVQPLLTWSTNAAHPVYLDSNCWDAGHLGHRIKCCDIQAPMVHPECLPVAFPDAGCMEYVRSTPAARTGCTLGPRDQVNQVETSTDFKSLVLKKGVMGPGDVRVNTRPGLREVHAVWARHHNRLALDLARLNPHWDDHTLFEETRKILGAQVDIPTHFLDIIKLFRS</sequence>
<protein>
    <recommendedName>
        <fullName evidence="7">Thyroid peroxidase</fullName>
    </recommendedName>
</protein>
<keyword evidence="3" id="KW-0560">Oxidoreductase</keyword>
<name>A0ABY6K1C4_9ARAC</name>